<feature type="signal peptide" evidence="1">
    <location>
        <begin position="1"/>
        <end position="17"/>
    </location>
</feature>
<evidence type="ECO:0000313" key="3">
    <source>
        <dbReference type="Proteomes" id="UP000053647"/>
    </source>
</evidence>
<organism evidence="2 3">
    <name type="scientific">Paxillus involutus ATCC 200175</name>
    <dbReference type="NCBI Taxonomy" id="664439"/>
    <lineage>
        <taxon>Eukaryota</taxon>
        <taxon>Fungi</taxon>
        <taxon>Dikarya</taxon>
        <taxon>Basidiomycota</taxon>
        <taxon>Agaricomycotina</taxon>
        <taxon>Agaricomycetes</taxon>
        <taxon>Agaricomycetidae</taxon>
        <taxon>Boletales</taxon>
        <taxon>Paxilineae</taxon>
        <taxon>Paxillaceae</taxon>
        <taxon>Paxillus</taxon>
    </lineage>
</organism>
<accession>A0A0C9TFX8</accession>
<name>A0A0C9TFX8_PAXIN</name>
<evidence type="ECO:0000313" key="2">
    <source>
        <dbReference type="EMBL" id="KIJ14560.1"/>
    </source>
</evidence>
<keyword evidence="3" id="KW-1185">Reference proteome</keyword>
<dbReference type="Proteomes" id="UP000053647">
    <property type="component" value="Unassembled WGS sequence"/>
</dbReference>
<keyword evidence="1" id="KW-0732">Signal</keyword>
<proteinExistence type="predicted"/>
<protein>
    <submittedName>
        <fullName evidence="2">Uncharacterized protein</fullName>
    </submittedName>
</protein>
<dbReference type="AlphaFoldDB" id="A0A0C9TFX8"/>
<gene>
    <name evidence="2" type="ORF">PAXINDRAFT_115892</name>
</gene>
<feature type="chain" id="PRO_5002213703" evidence="1">
    <location>
        <begin position="18"/>
        <end position="157"/>
    </location>
</feature>
<sequence length="157" mass="17291">MIKLLLIFLCFSQIAAALSSNASESTTPLAIICHPFGECEPCPFDALHEPFCQPFGNRRLMHCSPNRTSPFHEPIPTWYPYPTSTPSALIQGETPAWQSCGRIPAQERADFYEFLACNVFLASAALGIALVRSKAVEARQARRLAARIGLVRGSDPR</sequence>
<dbReference type="OrthoDB" id="2525787at2759"/>
<reference evidence="2 3" key="1">
    <citation type="submission" date="2014-06" db="EMBL/GenBank/DDBJ databases">
        <authorList>
            <consortium name="DOE Joint Genome Institute"/>
            <person name="Kuo A."/>
            <person name="Kohler A."/>
            <person name="Nagy L.G."/>
            <person name="Floudas D."/>
            <person name="Copeland A."/>
            <person name="Barry K.W."/>
            <person name="Cichocki N."/>
            <person name="Veneault-Fourrey C."/>
            <person name="LaButti K."/>
            <person name="Lindquist E.A."/>
            <person name="Lipzen A."/>
            <person name="Lundell T."/>
            <person name="Morin E."/>
            <person name="Murat C."/>
            <person name="Sun H."/>
            <person name="Tunlid A."/>
            <person name="Henrissat B."/>
            <person name="Grigoriev I.V."/>
            <person name="Hibbett D.S."/>
            <person name="Martin F."/>
            <person name="Nordberg H.P."/>
            <person name="Cantor M.N."/>
            <person name="Hua S.X."/>
        </authorList>
    </citation>
    <scope>NUCLEOTIDE SEQUENCE [LARGE SCALE GENOMIC DNA]</scope>
    <source>
        <strain evidence="2 3">ATCC 200175</strain>
    </source>
</reference>
<evidence type="ECO:0000256" key="1">
    <source>
        <dbReference type="SAM" id="SignalP"/>
    </source>
</evidence>
<dbReference type="EMBL" id="KN819342">
    <property type="protein sequence ID" value="KIJ14560.1"/>
    <property type="molecule type" value="Genomic_DNA"/>
</dbReference>
<reference evidence="3" key="2">
    <citation type="submission" date="2015-01" db="EMBL/GenBank/DDBJ databases">
        <title>Evolutionary Origins and Diversification of the Mycorrhizal Mutualists.</title>
        <authorList>
            <consortium name="DOE Joint Genome Institute"/>
            <consortium name="Mycorrhizal Genomics Consortium"/>
            <person name="Kohler A."/>
            <person name="Kuo A."/>
            <person name="Nagy L.G."/>
            <person name="Floudas D."/>
            <person name="Copeland A."/>
            <person name="Barry K.W."/>
            <person name="Cichocki N."/>
            <person name="Veneault-Fourrey C."/>
            <person name="LaButti K."/>
            <person name="Lindquist E.A."/>
            <person name="Lipzen A."/>
            <person name="Lundell T."/>
            <person name="Morin E."/>
            <person name="Murat C."/>
            <person name="Riley R."/>
            <person name="Ohm R."/>
            <person name="Sun H."/>
            <person name="Tunlid A."/>
            <person name="Henrissat B."/>
            <person name="Grigoriev I.V."/>
            <person name="Hibbett D.S."/>
            <person name="Martin F."/>
        </authorList>
    </citation>
    <scope>NUCLEOTIDE SEQUENCE [LARGE SCALE GENOMIC DNA]</scope>
    <source>
        <strain evidence="3">ATCC 200175</strain>
    </source>
</reference>
<dbReference type="HOGENOM" id="CLU_117948_0_0_1"/>